<accession>A0A841EE45</accession>
<evidence type="ECO:0000313" key="2">
    <source>
        <dbReference type="Proteomes" id="UP000578077"/>
    </source>
</evidence>
<dbReference type="AlphaFoldDB" id="A0A841EE45"/>
<sequence length="60" mass="7108">MYFTDRGIEELERRRGDEEVTLSWVADQLRAFTDLHPELETPVERLATWLARLDDEDEDG</sequence>
<name>A0A841EE45_9ACTN</name>
<gene>
    <name evidence="1" type="ORF">HNR25_001452</name>
</gene>
<dbReference type="Proteomes" id="UP000578077">
    <property type="component" value="Unassembled WGS sequence"/>
</dbReference>
<dbReference type="EMBL" id="JACHLY010000001">
    <property type="protein sequence ID" value="MBB5997701.1"/>
    <property type="molecule type" value="Genomic_DNA"/>
</dbReference>
<comment type="caution">
    <text evidence="1">The sequence shown here is derived from an EMBL/GenBank/DDBJ whole genome shotgun (WGS) entry which is preliminary data.</text>
</comment>
<keyword evidence="2" id="KW-1185">Reference proteome</keyword>
<protein>
    <submittedName>
        <fullName evidence="1">Uncharacterized protein</fullName>
    </submittedName>
</protein>
<dbReference type="InterPro" id="IPR046086">
    <property type="entry name" value="DUF6104"/>
</dbReference>
<proteinExistence type="predicted"/>
<evidence type="ECO:0000313" key="1">
    <source>
        <dbReference type="EMBL" id="MBB5997701.1"/>
    </source>
</evidence>
<dbReference type="Pfam" id="PF19599">
    <property type="entry name" value="DUF6104"/>
    <property type="match status" value="1"/>
</dbReference>
<reference evidence="1 2" key="1">
    <citation type="submission" date="2020-08" db="EMBL/GenBank/DDBJ databases">
        <title>Sequencing the genomes of 1000 actinobacteria strains.</title>
        <authorList>
            <person name="Klenk H.-P."/>
        </authorList>
    </citation>
    <scope>NUCLEOTIDE SEQUENCE [LARGE SCALE GENOMIC DNA]</scope>
    <source>
        <strain evidence="1 2">DSM 44593</strain>
    </source>
</reference>
<organism evidence="1 2">
    <name type="scientific">Streptomonospora salina</name>
    <dbReference type="NCBI Taxonomy" id="104205"/>
    <lineage>
        <taxon>Bacteria</taxon>
        <taxon>Bacillati</taxon>
        <taxon>Actinomycetota</taxon>
        <taxon>Actinomycetes</taxon>
        <taxon>Streptosporangiales</taxon>
        <taxon>Nocardiopsidaceae</taxon>
        <taxon>Streptomonospora</taxon>
    </lineage>
</organism>
<dbReference type="RefSeq" id="WP_184633919.1">
    <property type="nucleotide sequence ID" value="NZ_BAABKT010000005.1"/>
</dbReference>